<dbReference type="InterPro" id="IPR006685">
    <property type="entry name" value="MscS_channel_2nd"/>
</dbReference>
<dbReference type="FunFam" id="2.30.30.60:FF:000002">
    <property type="entry name" value="Mechanosensitive ion channel family protein"/>
    <property type="match status" value="1"/>
</dbReference>
<keyword evidence="13" id="KW-1185">Reference proteome</keyword>
<feature type="transmembrane region" description="Helical" evidence="10">
    <location>
        <begin position="69"/>
        <end position="90"/>
    </location>
</feature>
<keyword evidence="2" id="KW-1003">Cell membrane</keyword>
<keyword evidence="3" id="KW-0997">Cell inner membrane</keyword>
<dbReference type="PANTHER" id="PTHR30414:SF0">
    <property type="entry name" value="MINICONDUCTANCE MECHANOSENSITIVE CHANNEL YBDG"/>
    <property type="match status" value="1"/>
</dbReference>
<dbReference type="GO" id="GO:0008381">
    <property type="term" value="F:mechanosensitive monoatomic ion channel activity"/>
    <property type="evidence" value="ECO:0007669"/>
    <property type="project" value="InterPro"/>
</dbReference>
<feature type="transmembrane region" description="Helical" evidence="10">
    <location>
        <begin position="20"/>
        <end position="40"/>
    </location>
</feature>
<dbReference type="EMBL" id="WHNX01000041">
    <property type="protein sequence ID" value="MPW27119.1"/>
    <property type="molecule type" value="Genomic_DNA"/>
</dbReference>
<dbReference type="Proteomes" id="UP000440004">
    <property type="component" value="Unassembled WGS sequence"/>
</dbReference>
<protein>
    <recommendedName>
        <fullName evidence="8">Mechanosensing system component YbdG</fullName>
    </recommendedName>
    <alternativeName>
        <fullName evidence="9">Mechanosensitive channel homolog YbdG</fullName>
    </alternativeName>
</protein>
<evidence type="ECO:0000313" key="13">
    <source>
        <dbReference type="Proteomes" id="UP000440004"/>
    </source>
</evidence>
<keyword evidence="7 10" id="KW-0472">Membrane</keyword>
<evidence type="ECO:0000256" key="9">
    <source>
        <dbReference type="ARBA" id="ARBA00093659"/>
    </source>
</evidence>
<evidence type="ECO:0000259" key="11">
    <source>
        <dbReference type="Pfam" id="PF00924"/>
    </source>
</evidence>
<dbReference type="SUPFAM" id="SSF50182">
    <property type="entry name" value="Sm-like ribonucleoproteins"/>
    <property type="match status" value="1"/>
</dbReference>
<dbReference type="AlphaFoldDB" id="A0A6A7KC47"/>
<dbReference type="PANTHER" id="PTHR30414">
    <property type="entry name" value="MINICONDUCTANCE MECHANOSENSITIVE CHANNEL YBDG"/>
    <property type="match status" value="1"/>
</dbReference>
<evidence type="ECO:0000256" key="8">
    <source>
        <dbReference type="ARBA" id="ARBA00093630"/>
    </source>
</evidence>
<dbReference type="InterPro" id="IPR010920">
    <property type="entry name" value="LSM_dom_sf"/>
</dbReference>
<evidence type="ECO:0000313" key="12">
    <source>
        <dbReference type="EMBL" id="MPW27119.1"/>
    </source>
</evidence>
<feature type="transmembrane region" description="Helical" evidence="10">
    <location>
        <begin position="96"/>
        <end position="117"/>
    </location>
</feature>
<evidence type="ECO:0000256" key="4">
    <source>
        <dbReference type="ARBA" id="ARBA00022692"/>
    </source>
</evidence>
<accession>A0A6A7KC47</accession>
<feature type="transmembrane region" description="Helical" evidence="10">
    <location>
        <begin position="138"/>
        <end position="159"/>
    </location>
</feature>
<dbReference type="Gene3D" id="2.30.30.60">
    <property type="match status" value="1"/>
</dbReference>
<keyword evidence="5 10" id="KW-1133">Transmembrane helix</keyword>
<evidence type="ECO:0000256" key="10">
    <source>
        <dbReference type="SAM" id="Phobius"/>
    </source>
</evidence>
<feature type="transmembrane region" description="Helical" evidence="10">
    <location>
        <begin position="165"/>
        <end position="192"/>
    </location>
</feature>
<name>A0A6A7KC47_9FIRM</name>
<proteinExistence type="predicted"/>
<gene>
    <name evidence="12" type="ORF">GC105_15165</name>
</gene>
<dbReference type="InterPro" id="IPR030192">
    <property type="entry name" value="YbdG"/>
</dbReference>
<evidence type="ECO:0000256" key="5">
    <source>
        <dbReference type="ARBA" id="ARBA00022989"/>
    </source>
</evidence>
<evidence type="ECO:0000256" key="3">
    <source>
        <dbReference type="ARBA" id="ARBA00022519"/>
    </source>
</evidence>
<evidence type="ECO:0000256" key="6">
    <source>
        <dbReference type="ARBA" id="ARBA00023016"/>
    </source>
</evidence>
<dbReference type="GO" id="GO:0071470">
    <property type="term" value="P:cellular response to osmotic stress"/>
    <property type="evidence" value="ECO:0007669"/>
    <property type="project" value="InterPro"/>
</dbReference>
<comment type="subcellular location">
    <subcellularLocation>
        <location evidence="1">Cell inner membrane</location>
        <topology evidence="1">Multi-pass membrane protein</topology>
    </subcellularLocation>
</comment>
<evidence type="ECO:0000256" key="1">
    <source>
        <dbReference type="ARBA" id="ARBA00004429"/>
    </source>
</evidence>
<reference evidence="12 13" key="1">
    <citation type="submission" date="2019-10" db="EMBL/GenBank/DDBJ databases">
        <title>Alkalibaculum tamaniensis sp.nov., a new alkaliphilic acetogen, isolated on methoxylated aromatics from a mud volcano.</title>
        <authorList>
            <person name="Khomyakova M.A."/>
            <person name="Merkel A.Y."/>
            <person name="Bonch-Osmolovskaya E.A."/>
            <person name="Slobodkin A.I."/>
        </authorList>
    </citation>
    <scope>NUCLEOTIDE SEQUENCE [LARGE SCALE GENOMIC DNA]</scope>
    <source>
        <strain evidence="12 13">M08DMB</strain>
    </source>
</reference>
<dbReference type="InterPro" id="IPR023408">
    <property type="entry name" value="MscS_beta-dom_sf"/>
</dbReference>
<evidence type="ECO:0000256" key="7">
    <source>
        <dbReference type="ARBA" id="ARBA00023136"/>
    </source>
</evidence>
<sequence>MEYIMSWFNGYGLSQDIQRGVSISLLILFILILSIVVNFITKRILLNILTQIIKKDKFKWNKVLLERKVFHKLSHIAPVIMMYLFASAFPENISNFIYRVSSGYFVLIAILVIDALINAVHDIYKTNESSKYRPIKGYLQVLKIFIYLIGGIQIIASLIGENPWLLISGVGAMSAVLLLVFRDSLLGLVAGIQLSTNDMMRIGDWIEMPKYGADGDVIDISLNTVKVENFDMTITTIPTYALVSDSFKNWRGMIQAGGRRIMRSVYIDITSISFCSSEMLERFEKIHYLTQYINIMKQEISAYNEENNLNTTNLANGKHLTNIGVFRIYIDRYIKNHPNIHQGMYQIVRQLPPAENGLPIQIYAFTNEIEWSRYEAIQSDIFDHILAVVPEFELRIYQHPTGHDIRRVLNSEWKDGSQITQDNPLINIIKNDEE</sequence>
<dbReference type="GO" id="GO:0005886">
    <property type="term" value="C:plasma membrane"/>
    <property type="evidence" value="ECO:0007669"/>
    <property type="project" value="UniProtKB-SubCell"/>
</dbReference>
<dbReference type="Pfam" id="PF00924">
    <property type="entry name" value="MS_channel_2nd"/>
    <property type="match status" value="1"/>
</dbReference>
<keyword evidence="4 10" id="KW-0812">Transmembrane</keyword>
<evidence type="ECO:0000256" key="2">
    <source>
        <dbReference type="ARBA" id="ARBA00022475"/>
    </source>
</evidence>
<feature type="domain" description="Mechanosensitive ion channel MscS" evidence="11">
    <location>
        <begin position="183"/>
        <end position="251"/>
    </location>
</feature>
<organism evidence="12 13">
    <name type="scientific">Alkalibaculum sporogenes</name>
    <dbReference type="NCBI Taxonomy" id="2655001"/>
    <lineage>
        <taxon>Bacteria</taxon>
        <taxon>Bacillati</taxon>
        <taxon>Bacillota</taxon>
        <taxon>Clostridia</taxon>
        <taxon>Eubacteriales</taxon>
        <taxon>Eubacteriaceae</taxon>
        <taxon>Alkalibaculum</taxon>
    </lineage>
</organism>
<comment type="caution">
    <text evidence="12">The sequence shown here is derived from an EMBL/GenBank/DDBJ whole genome shotgun (WGS) entry which is preliminary data.</text>
</comment>
<keyword evidence="6" id="KW-0346">Stress response</keyword>